<evidence type="ECO:0000256" key="1">
    <source>
        <dbReference type="SAM" id="MobiDB-lite"/>
    </source>
</evidence>
<organism evidence="2 3">
    <name type="scientific">Pichia membranifaciens</name>
    <dbReference type="NCBI Taxonomy" id="4926"/>
    <lineage>
        <taxon>Eukaryota</taxon>
        <taxon>Fungi</taxon>
        <taxon>Dikarya</taxon>
        <taxon>Ascomycota</taxon>
        <taxon>Saccharomycotina</taxon>
        <taxon>Pichiomycetes</taxon>
        <taxon>Pichiales</taxon>
        <taxon>Pichiaceae</taxon>
        <taxon>Pichia</taxon>
    </lineage>
</organism>
<feature type="compositionally biased region" description="Basic and acidic residues" evidence="1">
    <location>
        <begin position="236"/>
        <end position="245"/>
    </location>
</feature>
<dbReference type="Proteomes" id="UP000186136">
    <property type="component" value="Unassembled WGS sequence"/>
</dbReference>
<name>A0A1Q2YEK4_9ASCO</name>
<sequence>MYQPPYPAPASHSPQMISVSPQAQGFQHQQYGSNRVMYPMPMYYQSNNSNNSNQFRGGDYDENAVEDEELKEEKEDANGIATIKDTGGANRAVTMNLLNLPASDTMPESISAIVEQILRGNDDENRDKAANETTNDNNNNNSNSNKGDNKDKDEGEVDEKEKNTAFPLPIDNFKIYKYPDQELCWCSFQLTDGDKLDLLITKLNGYVFHGSILKCFVQPPQPEADCPVRQAQRVDLQDPHEEEAGQHGASTRGPQDGRLAQPAWTRLAQTRQAPAYFLLRR</sequence>
<evidence type="ECO:0000313" key="3">
    <source>
        <dbReference type="Proteomes" id="UP000186136"/>
    </source>
</evidence>
<gene>
    <name evidence="2" type="ORF">PMKS-001403</name>
</gene>
<keyword evidence="3" id="KW-1185">Reference proteome</keyword>
<dbReference type="AlphaFoldDB" id="A0A1Q2YEK4"/>
<comment type="caution">
    <text evidence="2">The sequence shown here is derived from an EMBL/GenBank/DDBJ whole genome shotgun (WGS) entry which is preliminary data.</text>
</comment>
<feature type="compositionally biased region" description="Low complexity" evidence="1">
    <location>
        <begin position="131"/>
        <end position="146"/>
    </location>
</feature>
<protein>
    <submittedName>
        <fullName evidence="2">Uncharacterized protein</fullName>
    </submittedName>
</protein>
<feature type="compositionally biased region" description="Basic and acidic residues" evidence="1">
    <location>
        <begin position="147"/>
        <end position="163"/>
    </location>
</feature>
<dbReference type="EMBL" id="BDGI01000050">
    <property type="protein sequence ID" value="GAV27935.1"/>
    <property type="molecule type" value="Genomic_DNA"/>
</dbReference>
<accession>A0A1Q2YEK4</accession>
<feature type="compositionally biased region" description="Basic and acidic residues" evidence="1">
    <location>
        <begin position="121"/>
        <end position="130"/>
    </location>
</feature>
<evidence type="ECO:0000313" key="2">
    <source>
        <dbReference type="EMBL" id="GAV27935.1"/>
    </source>
</evidence>
<feature type="region of interest" description="Disordered" evidence="1">
    <location>
        <begin position="121"/>
        <end position="163"/>
    </location>
</feature>
<reference evidence="2 3" key="1">
    <citation type="submission" date="2016-08" db="EMBL/GenBank/DDBJ databases">
        <title>Whole genome shotgun sequence of Pichia membranifaciens KS47-1.</title>
        <authorList>
            <person name="Konishi M."/>
            <person name="Ishida M."/>
            <person name="Arakawa T."/>
            <person name="Kato Y."/>
            <person name="Horiuchi J."/>
        </authorList>
    </citation>
    <scope>NUCLEOTIDE SEQUENCE [LARGE SCALE GENOMIC DNA]</scope>
    <source>
        <strain evidence="2 3">KS47-1</strain>
    </source>
</reference>
<feature type="region of interest" description="Disordered" evidence="1">
    <location>
        <begin position="236"/>
        <end position="258"/>
    </location>
</feature>
<proteinExistence type="predicted"/>